<gene>
    <name evidence="1" type="ORF">ACFYTF_00360</name>
</gene>
<dbReference type="EMBL" id="JBIAMX010000001">
    <property type="protein sequence ID" value="MFF0541271.1"/>
    <property type="molecule type" value="Genomic_DNA"/>
</dbReference>
<proteinExistence type="predicted"/>
<keyword evidence="2" id="KW-1185">Reference proteome</keyword>
<sequence>MNRATDLTAAIVAALDDFDDVHPAVPMGMRGGRWLPWDPHRFAVDLGEEAVEIRIVAGSLPLSALVERVGAAVRPLLDESPWAGATLRVHVVALHADALGADSDPDHDSGP</sequence>
<reference evidence="1 2" key="1">
    <citation type="submission" date="2024-10" db="EMBL/GenBank/DDBJ databases">
        <title>The Natural Products Discovery Center: Release of the First 8490 Sequenced Strains for Exploring Actinobacteria Biosynthetic Diversity.</title>
        <authorList>
            <person name="Kalkreuter E."/>
            <person name="Kautsar S.A."/>
            <person name="Yang D."/>
            <person name="Bader C.D."/>
            <person name="Teijaro C.N."/>
            <person name="Fluegel L."/>
            <person name="Davis C.M."/>
            <person name="Simpson J.R."/>
            <person name="Lauterbach L."/>
            <person name="Steele A.D."/>
            <person name="Gui C."/>
            <person name="Meng S."/>
            <person name="Li G."/>
            <person name="Viehrig K."/>
            <person name="Ye F."/>
            <person name="Su P."/>
            <person name="Kiefer A.F."/>
            <person name="Nichols A."/>
            <person name="Cepeda A.J."/>
            <person name="Yan W."/>
            <person name="Fan B."/>
            <person name="Jiang Y."/>
            <person name="Adhikari A."/>
            <person name="Zheng C.-J."/>
            <person name="Schuster L."/>
            <person name="Cowan T.M."/>
            <person name="Smanski M.J."/>
            <person name="Chevrette M.G."/>
            <person name="De Carvalho L.P.S."/>
            <person name="Shen B."/>
        </authorList>
    </citation>
    <scope>NUCLEOTIDE SEQUENCE [LARGE SCALE GENOMIC DNA]</scope>
    <source>
        <strain evidence="1 2">NPDC004045</strain>
    </source>
</reference>
<comment type="caution">
    <text evidence="1">The sequence shown here is derived from an EMBL/GenBank/DDBJ whole genome shotgun (WGS) entry which is preliminary data.</text>
</comment>
<dbReference type="Proteomes" id="UP001601444">
    <property type="component" value="Unassembled WGS sequence"/>
</dbReference>
<evidence type="ECO:0000313" key="1">
    <source>
        <dbReference type="EMBL" id="MFF0541271.1"/>
    </source>
</evidence>
<evidence type="ECO:0000313" key="2">
    <source>
        <dbReference type="Proteomes" id="UP001601444"/>
    </source>
</evidence>
<organism evidence="1 2">
    <name type="scientific">Nocardia thailandica</name>
    <dbReference type="NCBI Taxonomy" id="257275"/>
    <lineage>
        <taxon>Bacteria</taxon>
        <taxon>Bacillati</taxon>
        <taxon>Actinomycetota</taxon>
        <taxon>Actinomycetes</taxon>
        <taxon>Mycobacteriales</taxon>
        <taxon>Nocardiaceae</taxon>
        <taxon>Nocardia</taxon>
    </lineage>
</organism>
<name>A0ABW6PFT9_9NOCA</name>
<dbReference type="RefSeq" id="WP_387698591.1">
    <property type="nucleotide sequence ID" value="NZ_JBIAMX010000001.1"/>
</dbReference>
<accession>A0ABW6PFT9</accession>
<protein>
    <recommendedName>
        <fullName evidence="3">Asp23/Gls24 family envelope stress response protein</fullName>
    </recommendedName>
</protein>
<evidence type="ECO:0008006" key="3">
    <source>
        <dbReference type="Google" id="ProtNLM"/>
    </source>
</evidence>